<feature type="non-terminal residue" evidence="1">
    <location>
        <position position="27"/>
    </location>
</feature>
<comment type="caution">
    <text evidence="1">The sequence shown here is derived from an EMBL/GenBank/DDBJ whole genome shotgun (WGS) entry which is preliminary data.</text>
</comment>
<protein>
    <submittedName>
        <fullName evidence="1">Uncharacterized protein</fullName>
    </submittedName>
</protein>
<sequence>MGDDDQRQSEACQVKIEALVLLEDNLP</sequence>
<organism evidence="1">
    <name type="scientific">marine sediment metagenome</name>
    <dbReference type="NCBI Taxonomy" id="412755"/>
    <lineage>
        <taxon>unclassified sequences</taxon>
        <taxon>metagenomes</taxon>
        <taxon>ecological metagenomes</taxon>
    </lineage>
</organism>
<reference evidence="1" key="1">
    <citation type="journal article" date="2015" name="Nature">
        <title>Complex archaea that bridge the gap between prokaryotes and eukaryotes.</title>
        <authorList>
            <person name="Spang A."/>
            <person name="Saw J.H."/>
            <person name="Jorgensen S.L."/>
            <person name="Zaremba-Niedzwiedzka K."/>
            <person name="Martijn J."/>
            <person name="Lind A.E."/>
            <person name="van Eijk R."/>
            <person name="Schleper C."/>
            <person name="Guy L."/>
            <person name="Ettema T.J."/>
        </authorList>
    </citation>
    <scope>NUCLEOTIDE SEQUENCE</scope>
</reference>
<name>A0A0F8YW52_9ZZZZ</name>
<evidence type="ECO:0000313" key="1">
    <source>
        <dbReference type="EMBL" id="KKK85628.1"/>
    </source>
</evidence>
<proteinExistence type="predicted"/>
<gene>
    <name evidence="1" type="ORF">LCGC14_2771400</name>
</gene>
<dbReference type="AlphaFoldDB" id="A0A0F8YW52"/>
<accession>A0A0F8YW52</accession>
<dbReference type="EMBL" id="LAZR01051220">
    <property type="protein sequence ID" value="KKK85628.1"/>
    <property type="molecule type" value="Genomic_DNA"/>
</dbReference>